<feature type="compositionally biased region" description="Polar residues" evidence="1">
    <location>
        <begin position="769"/>
        <end position="786"/>
    </location>
</feature>
<feature type="compositionally biased region" description="Low complexity" evidence="1">
    <location>
        <begin position="2669"/>
        <end position="2680"/>
    </location>
</feature>
<dbReference type="Proteomes" id="UP000091820">
    <property type="component" value="Unassembled WGS sequence"/>
</dbReference>
<feature type="region of interest" description="Disordered" evidence="1">
    <location>
        <begin position="867"/>
        <end position="1051"/>
    </location>
</feature>
<feature type="compositionally biased region" description="Basic and acidic residues" evidence="1">
    <location>
        <begin position="1558"/>
        <end position="1573"/>
    </location>
</feature>
<feature type="compositionally biased region" description="Basic and acidic residues" evidence="1">
    <location>
        <begin position="651"/>
        <end position="662"/>
    </location>
</feature>
<feature type="compositionally biased region" description="Polar residues" evidence="1">
    <location>
        <begin position="1030"/>
        <end position="1045"/>
    </location>
</feature>
<feature type="compositionally biased region" description="Basic and acidic residues" evidence="1">
    <location>
        <begin position="2416"/>
        <end position="2428"/>
    </location>
</feature>
<feature type="compositionally biased region" description="Polar residues" evidence="1">
    <location>
        <begin position="2404"/>
        <end position="2415"/>
    </location>
</feature>
<dbReference type="InterPro" id="IPR022189">
    <property type="entry name" value="SMTN"/>
</dbReference>
<feature type="compositionally biased region" description="Basic and acidic residues" evidence="1">
    <location>
        <begin position="1690"/>
        <end position="1702"/>
    </location>
</feature>
<feature type="compositionally biased region" description="Polar residues" evidence="1">
    <location>
        <begin position="933"/>
        <end position="959"/>
    </location>
</feature>
<feature type="compositionally biased region" description="Polar residues" evidence="1">
    <location>
        <begin position="2181"/>
        <end position="2196"/>
    </location>
</feature>
<feature type="region of interest" description="Disordered" evidence="1">
    <location>
        <begin position="2260"/>
        <end position="2279"/>
    </location>
</feature>
<feature type="region of interest" description="Disordered" evidence="1">
    <location>
        <begin position="3917"/>
        <end position="3960"/>
    </location>
</feature>
<feature type="compositionally biased region" description="Basic and acidic residues" evidence="1">
    <location>
        <begin position="2618"/>
        <end position="2636"/>
    </location>
</feature>
<feature type="compositionally biased region" description="Basic and acidic residues" evidence="1">
    <location>
        <begin position="356"/>
        <end position="374"/>
    </location>
</feature>
<feature type="region of interest" description="Disordered" evidence="1">
    <location>
        <begin position="1456"/>
        <end position="1477"/>
    </location>
</feature>
<feature type="compositionally biased region" description="Polar residues" evidence="1">
    <location>
        <begin position="591"/>
        <end position="619"/>
    </location>
</feature>
<feature type="compositionally biased region" description="Polar residues" evidence="1">
    <location>
        <begin position="2090"/>
        <end position="2105"/>
    </location>
</feature>
<feature type="domain" description="Smoothelin" evidence="2">
    <location>
        <begin position="2336"/>
        <end position="2372"/>
    </location>
</feature>
<feature type="region of interest" description="Disordered" evidence="1">
    <location>
        <begin position="1540"/>
        <end position="1705"/>
    </location>
</feature>
<feature type="compositionally biased region" description="Basic and acidic residues" evidence="1">
    <location>
        <begin position="2646"/>
        <end position="2656"/>
    </location>
</feature>
<feature type="compositionally biased region" description="Basic and acidic residues" evidence="1">
    <location>
        <begin position="72"/>
        <end position="87"/>
    </location>
</feature>
<feature type="compositionally biased region" description="Basic and acidic residues" evidence="1">
    <location>
        <begin position="2577"/>
        <end position="2587"/>
    </location>
</feature>
<feature type="compositionally biased region" description="Polar residues" evidence="1">
    <location>
        <begin position="908"/>
        <end position="926"/>
    </location>
</feature>
<feature type="compositionally biased region" description="Polar residues" evidence="1">
    <location>
        <begin position="3857"/>
        <end position="3869"/>
    </location>
</feature>
<keyword evidence="4" id="KW-1185">Reference proteome</keyword>
<feature type="compositionally biased region" description="Basic and acidic residues" evidence="1">
    <location>
        <begin position="95"/>
        <end position="130"/>
    </location>
</feature>
<feature type="compositionally biased region" description="Basic and acidic residues" evidence="1">
    <location>
        <begin position="2480"/>
        <end position="2493"/>
    </location>
</feature>
<evidence type="ECO:0000259" key="2">
    <source>
        <dbReference type="Pfam" id="PF12510"/>
    </source>
</evidence>
<feature type="compositionally biased region" description="Basic and acidic residues" evidence="1">
    <location>
        <begin position="2687"/>
        <end position="2721"/>
    </location>
</feature>
<feature type="compositionally biased region" description="Basic and acidic residues" evidence="1">
    <location>
        <begin position="1177"/>
        <end position="1186"/>
    </location>
</feature>
<reference evidence="4" key="1">
    <citation type="submission" date="2014-03" db="EMBL/GenBank/DDBJ databases">
        <authorList>
            <person name="Aksoy S."/>
            <person name="Warren W."/>
            <person name="Wilson R.K."/>
        </authorList>
    </citation>
    <scope>NUCLEOTIDE SEQUENCE [LARGE SCALE GENOMIC DNA]</scope>
    <source>
        <strain evidence="4">IAEA</strain>
    </source>
</reference>
<feature type="region of interest" description="Disordered" evidence="1">
    <location>
        <begin position="298"/>
        <end position="428"/>
    </location>
</feature>
<feature type="compositionally biased region" description="Polar residues" evidence="1">
    <location>
        <begin position="684"/>
        <end position="708"/>
    </location>
</feature>
<accession>A0A1A9WAY8</accession>
<feature type="compositionally biased region" description="Polar residues" evidence="1">
    <location>
        <begin position="3917"/>
        <end position="3932"/>
    </location>
</feature>
<feature type="region of interest" description="Disordered" evidence="1">
    <location>
        <begin position="1309"/>
        <end position="1331"/>
    </location>
</feature>
<feature type="region of interest" description="Disordered" evidence="1">
    <location>
        <begin position="644"/>
        <end position="826"/>
    </location>
</feature>
<feature type="compositionally biased region" description="Polar residues" evidence="1">
    <location>
        <begin position="2658"/>
        <end position="2668"/>
    </location>
</feature>
<feature type="compositionally biased region" description="Basic and acidic residues" evidence="1">
    <location>
        <begin position="1200"/>
        <end position="1249"/>
    </location>
</feature>
<feature type="region of interest" description="Disordered" evidence="1">
    <location>
        <begin position="2402"/>
        <end position="2859"/>
    </location>
</feature>
<feature type="compositionally biased region" description="Basic and acidic residues" evidence="1">
    <location>
        <begin position="2505"/>
        <end position="2528"/>
    </location>
</feature>
<feature type="compositionally biased region" description="Polar residues" evidence="1">
    <location>
        <begin position="375"/>
        <end position="386"/>
    </location>
</feature>
<feature type="region of interest" description="Disordered" evidence="1">
    <location>
        <begin position="2090"/>
        <end position="2112"/>
    </location>
</feature>
<evidence type="ECO:0000313" key="4">
    <source>
        <dbReference type="Proteomes" id="UP000091820"/>
    </source>
</evidence>
<feature type="compositionally biased region" description="Basic residues" evidence="1">
    <location>
        <begin position="3490"/>
        <end position="3505"/>
    </location>
</feature>
<feature type="compositionally biased region" description="Low complexity" evidence="1">
    <location>
        <begin position="2494"/>
        <end position="2504"/>
    </location>
</feature>
<feature type="compositionally biased region" description="Polar residues" evidence="1">
    <location>
        <begin position="2557"/>
        <end position="2574"/>
    </location>
</feature>
<organism evidence="3 4">
    <name type="scientific">Glossina brevipalpis</name>
    <dbReference type="NCBI Taxonomy" id="37001"/>
    <lineage>
        <taxon>Eukaryota</taxon>
        <taxon>Metazoa</taxon>
        <taxon>Ecdysozoa</taxon>
        <taxon>Arthropoda</taxon>
        <taxon>Hexapoda</taxon>
        <taxon>Insecta</taxon>
        <taxon>Pterygota</taxon>
        <taxon>Neoptera</taxon>
        <taxon>Endopterygota</taxon>
        <taxon>Diptera</taxon>
        <taxon>Brachycera</taxon>
        <taxon>Muscomorpha</taxon>
        <taxon>Hippoboscoidea</taxon>
        <taxon>Glossinidae</taxon>
        <taxon>Glossina</taxon>
    </lineage>
</organism>
<feature type="region of interest" description="Disordered" evidence="1">
    <location>
        <begin position="3473"/>
        <end position="3505"/>
    </location>
</feature>
<protein>
    <recommendedName>
        <fullName evidence="2">Smoothelin domain-containing protein</fullName>
    </recommendedName>
</protein>
<proteinExistence type="predicted"/>
<feature type="compositionally biased region" description="Polar residues" evidence="1">
    <location>
        <begin position="1456"/>
        <end position="1468"/>
    </location>
</feature>
<feature type="compositionally biased region" description="Polar residues" evidence="1">
    <location>
        <begin position="2834"/>
        <end position="2859"/>
    </location>
</feature>
<feature type="region of interest" description="Disordered" evidence="1">
    <location>
        <begin position="2176"/>
        <end position="2196"/>
    </location>
</feature>
<feature type="compositionally biased region" description="Basic and acidic residues" evidence="1">
    <location>
        <begin position="2822"/>
        <end position="2833"/>
    </location>
</feature>
<feature type="compositionally biased region" description="Polar residues" evidence="1">
    <location>
        <begin position="2770"/>
        <end position="2782"/>
    </location>
</feature>
<feature type="region of interest" description="Disordered" evidence="1">
    <location>
        <begin position="1806"/>
        <end position="1844"/>
    </location>
</feature>
<feature type="region of interest" description="Disordered" evidence="1">
    <location>
        <begin position="583"/>
        <end position="619"/>
    </location>
</feature>
<evidence type="ECO:0000313" key="3">
    <source>
        <dbReference type="EnsemblMetazoa" id="GBRI012738-PA"/>
    </source>
</evidence>
<sequence>MSDQTQLDLERELSSLCHEDSFKSKEINPSELKFHSMALNHPNTTGWNVQSSSEVSPDGRAFHAETVATTDGMEKIDGGKVEFKGHNEQCSSGSHKGDDKNFVKKSAESSKTHLEEKVVTGDENSRRSEVRMSSTTSSSSSKVIQSSSTADYDNDNFTDNPKYFGNLKYDQPRKGQHYQQEIKQNQQRDVKQNHEVLDECHKQTEQHINNRQEKSVHNTVQEHETRETSKNYVDMDKASPEYQRHVQYLMSQPGEVVSNTVEYIKPNVKMITTVKHLPDGTIVRSKRYETEEINSAAPNHGNIQTVTSPNKMEKSVNSTRRPSADVVDNFSTVPRSTDLHSQETKFSTVKKSHQKFSTESKSEKIHESKEHRNVPESSIRNIQQYHPDSHQPPIDSTIPQMEIPRSKNTVENTEPIYSGKKPLNSQDTKQNIKEVVIPTEEGEVIIVKSEKRRDVKQQSKSERIVEREVIIDEAHQQNERYRQIANRPSDHTNSPQYLPSKAQPDLFPRSHNVKEQSEPIIPHSSVYLDDNVSVASSEKSYTNKHHFTSEFETTPTLIGNRAEPVVSDTSKSPMTIHGSRNIPVIEKGFPNDSSQKYPTMRNTTPSTSTPLAKKPGSTTVEATRNIIQKEKELDAAHRAFAASLRGSSAVDSRRESYSDTQKHTPRSSISSNKTFRRDMREGSNESTTPSDHSRITTNTMTKPSPSRNTPTKHTVHTTKKDHNSDETNDVTYSPRNTKSPSPSKSVTSTNSATRMSKAIPRDVPKPEKPSSTTSALNSRVRTNSKTKIPFDNDNPAEFHSQPLSQPPRKTTPIDKTLSKNILSAEPKTSVSDIETLSITSTDFKHDRKVSPQRSECEVPEFQIINEDVDSTQQTQPKMRTRKSMTPSDKIPDNYKVGTTEPYKASLSKPRQITGSVNPNKSINQKPSVEKPQRNGTIRNQVNEKSNPQSSPKKITQITNKKILPKENFHSSNSKYIRNDKQEKFTTQTIVKKPLRKPDSYNVETAIRSTEKPSKQKSLRSPETEKLPEQHFQNGITYNKPLSNGDKNIPREKYPYDQLEPFDQDSLLEQTIPVDDCEVTDKRRETSEVQHNYYNRPDINREFQDFEKYSDSTLSDRQKPSKFVEPNKNFISTSISKNIENSKFINQERFLTHIAHDKNPTTKSQAEIDTSYRTKGQPAKEDGEHIKISSHQIKLVGSIDRNNRQDNEKQVKSDIKEKSNDDKTYEDKFSYMKKPEETHENLRNQKEPGELFKTQTQSPIPQDKREVFKNDTDFRAEVPFHTLPVKSSEQTSLEFNLQYDSDKIRGAATKNEEVTNESYTDDENENNVKDNSPKTITLTTEELPKYKKPGAVSSSVTKMIETFESSARSMKPENDLKDNHEKVQKQLFVNSLELEEEPSEKFPLQEDADGLLLSKLSEPSVSIQQTSNFRKKGVSHRETFEERCRQILGMEDYGNVQGTFKNRSRPNTESIDDINDKNTGLQSNLVDFVDDDDMQEKYSKNSIEKDLKADDTITVDYKAKTRVPFESDKLYGRESIDSHVQETEFTDNSCRNSDDSEYGDLKKIQNSEKPHENYNDYNEPEQGTEMSAKHVSRKSHILTTRKNKPDKLLKTSASPSKKSKSTRNVSVIKPARKSSTEQVSHVDSPSKSDDMDNDLPDPCKSYLERRRSSNISVNTEIIIDHSAPNSSTDSGVKENKKLNKPETKNTNSCTLKEKTAQKHLITERKDSAPVNRVTRNLKDIKVSRSSSEKIIKITGKPSEAHRATTASSDRRPKKCFATKTINLAAEDRLSLSSKDMENVIIDIQHAKSSREASPDKIVPTPVPTELDVGKPRYPDLVQEPEDEPRSKVIEKNIPIFEEETNAYVRCHVSEVNLQNQTNVTDSHLVDMRHKHDDSTSVVMTDDDECLLSVQEKVSKFSQASEEIRKSKPITKQYDKFANVLKVDKAEDKEYFLNNNKRNLNSEPVTEGSSFETLNINVNIPDDALHELSTTAKLAPLTPQKSPELVRHISKHMTTSYQTDEDGEALESNSRKKSFKDIKSSVSQKLEETKSSPKYNQNDDDIKDKMIPHTASHTIDIEMRRQNDILSRPSVFQSKLSPRPNSMPTPTETRKSKIAQHNVEDVESGYRRQSMGSKPVPKEVELKETIGQVHLTDKMSRSPSPTKQNLIRDTAFKYEQSVERRVSPSTTNQSLKNSESPVKQVTDYTHVSSTHPQNTGADVSAKMVLDTAKPISKYTNGSVISRRNMFENHITMNKTNKKIDSSAPLFAGKRPSYMDHTKSSLEHTRRDSLEINKTNFLRKLSRDDETHTQNERATAVKFDIPQVVGKATKLTSDVVEEINVEQIFDITVLEQMLEETTSYELRRRIRAQIRLLKKDSMNDENLKVYSNILNSEPSDRELEDNIIVSEHSNSPKNTTVRSELKQVMRQETESQRVIGKVKSATSETVDSTDIEVSRTMKNPKYSSPHISSNLGKTYPNQSPDSSPDRRNLRKIKEGFKSSQGRSSSPKSPERSFDGKPSREVKLESQTKIQEESVNSRSRSQHNKSPDIYADRKQSRETIYGNQKVQQRNVSPHSGIQHNKYPEGKSDRFNSSDITVKAQKLTEKNFSSESRFQSKKLSRSSPDHDESYDSMSEIKERSVSPESRPLSKKLPEHNSDYFHTHSCTTECQKIAQSSFSPQSPIQSKRSPKQSPDRSNLREVIVETRKLHERKIGAQSEKKSKKSPDRGPYSSKPRNVSPSGPQPKKSLEDSPDCINPRDGSPSRLQPVKSRERSPNYNDSPKTSLWEQKSHGRNMSPPSQHHPKQNLSFTPNHSPKEVSTVRTVSPDAKKGVTTREHTFSSQQKIQRINSGSPENVNASQKSNARQEYVLKKTAKQKYETDTKTDNKVPIWVNRSNVLKPKASRKSTPTSAESTAPYNKTAKTTFTQKEVSTKQEQDSVISSYGIGPTDENGLPLFGIKALKKKATLRPSDVTEVTGYVIEERSYSDNKTAPIKQRQEFYYSTNPNQLKQLTDQRNEKRSTYQDNYAIDIKDEEKSINEYSGSANITYVSHSSGNDRNDKNLYKETSPNMIKDNSDFYQRSIEDDYKISTMDCDDSEPYRTYHSIDGNNSARETDEIQQVFTSTTKSFLNMVEEGDTASDQEARALLNKFLGASIIMKGAEAAAPQIYQKRNTADDSNLLERQEVKIIRKTKTKTGNSSSSVSRTTCDLEEIWDEYILKELLDQAKTYEERRKIPRNSQSGKSSEAELDKNVIIQEEETSASESEEIIEESAAEKETSTLDLKSEQRSEQIYDRINLVKLLNDNDDHPKVNDKCTVKGVEVKAGIKESQLNTVDIDSTDCTSTSSMNYAKNKFLTATSCNATFSKPFLGKETQKGDDSILLHTLGVPQKEDSGTESGEDLRLLCNHLQITNNSNIIDDVTSALKRLERYLNDGSDITAVDSEKRRVLLALVSRLQAALKSPEKLAEIAAAMSEMDGANKNVYGESSSPEADSHRSNNKHRLGKRRGRANRHTIGVTREELADARRYMLDMDTMESFSPGTELNTVAQYQCFPVVRKLSYDDAMTEQNTTNHPILSQCITNNVENVPKPNWVNHNKSYAYPVMNAAESIQPISSSYLLNINKNHSEKITKQTSWPPEDCQETNSYENLPVKSVRFSNKKYLMKRANTIDIPKAKKHSNSEFYDSEDDDKGRSIGLKRTIQVDIKKPVGNVVPPFEPKTENDRKFLSFINKHSDRPSLGWNSSRPVSNWSNKFGSLKHTFEVGATTTTTANKPPQAPGHISNKTHWNKSITNHENHHSQPVFAETRRRLDQNRLEMQSRESDVMHSALKPIAMINQFKHAPNSGFKHVESAESKKTPICKPTPQLATNNNVKTWKTPSPRPENHSTFSPPLPLEYNSPKIVYSNPDFYMKRNILEERSINDNVSQVQRHNSLHSSNVNKLQIDEKKKRPSLPNTADPFASEHTPASQNMKSTIKNVCAPYGSLSTTTYASQPCLSTAVDSDINDAFNRAREDSLTNPKAIPLILTLANPLYCPDMTSAGISVDSSPSESLQKNEFSHQSHASDNIGVSNHLTEYHAISKVMGKPQCQTAITIGKRTAYRNDEEMFNKHSDSAKSLLNTMKNIAKTNGESKQFKGVVFSPKVEIPQEDDFVYADPNTLNYEDNKNASLYHDQHIPILTNTSRQTNLVEQQNTASRMAPSIFYHPEESNQKETTRSMSEAVCDKSFVVYNNVSAPNTNWLPKSSIMDDSRTFRDNDDMLNNVKQKNKQKTINYENGLDTSQSQLNRGVSHYTATSTMQSKTPCQSIQPVFNHLSHPTKSNISLEMQKGQKHKNQNVYDNRVIITHDETQPDQRSLYISATASDTPDIVKSSLPKDETQVILKKFGPPQRHHYIPNAYQNPYNNNIKSLSTATNQVSDKYIYKKPQQQQNKVDQNPPCSGTMPEDFIPRNIVYNNVYNFTLMSKRQENENVMPNNQLRSIKLRKCDSWNQIPELQNTRVSETSAKFKSISTIEPNELKRSKSGHNLAGPKMFEAGINKAEISEKQKTVAAYFSGQKSPTYQLTNQAADIQTVQMRKSAPNRTRANEKSTANRKSYVASSPTTFSIGCNGGGALSRSATMPHIANLNLLDESNVEDAFEQLIMGS</sequence>
<feature type="compositionally biased region" description="Basic and acidic residues" evidence="1">
    <location>
        <begin position="1008"/>
        <end position="1028"/>
    </location>
</feature>
<feature type="compositionally biased region" description="Basic and acidic residues" evidence="1">
    <location>
        <begin position="2033"/>
        <end position="2049"/>
    </location>
</feature>
<feature type="region of interest" description="Disordered" evidence="1">
    <location>
        <begin position="67"/>
        <end position="192"/>
    </location>
</feature>
<feature type="compositionally biased region" description="Low complexity" evidence="1">
    <location>
        <begin position="131"/>
        <end position="149"/>
    </location>
</feature>
<feature type="region of interest" description="Disordered" evidence="1">
    <location>
        <begin position="1159"/>
        <end position="1258"/>
    </location>
</feature>
<feature type="domain" description="Smoothelin" evidence="2">
    <location>
        <begin position="3194"/>
        <end position="3229"/>
    </location>
</feature>
<feature type="compositionally biased region" description="Basic and acidic residues" evidence="1">
    <location>
        <begin position="759"/>
        <end position="768"/>
    </location>
</feature>
<feature type="region of interest" description="Disordered" evidence="1">
    <location>
        <begin position="3227"/>
        <end position="3280"/>
    </location>
</feature>
<feature type="compositionally biased region" description="Polar residues" evidence="1">
    <location>
        <begin position="301"/>
        <end position="321"/>
    </location>
</feature>
<reference evidence="3" key="2">
    <citation type="submission" date="2020-05" db="UniProtKB">
        <authorList>
            <consortium name="EnsemblMetazoa"/>
        </authorList>
    </citation>
    <scope>IDENTIFICATION</scope>
    <source>
        <strain evidence="3">IAEA</strain>
    </source>
</reference>
<feature type="compositionally biased region" description="Basic residues" evidence="1">
    <location>
        <begin position="1589"/>
        <end position="1601"/>
    </location>
</feature>
<feature type="region of interest" description="Disordered" evidence="1">
    <location>
        <begin position="3846"/>
        <end position="3883"/>
    </location>
</feature>
<feature type="compositionally biased region" description="Low complexity" evidence="1">
    <location>
        <begin position="736"/>
        <end position="751"/>
    </location>
</feature>
<dbReference type="Pfam" id="PF12510">
    <property type="entry name" value="Smoothelin"/>
    <property type="match status" value="2"/>
</dbReference>
<feature type="region of interest" description="Disordered" evidence="1">
    <location>
        <begin position="2012"/>
        <end position="2062"/>
    </location>
</feature>
<name>A0A1A9WAY8_9MUSC</name>
<feature type="compositionally biased region" description="Polar residues" evidence="1">
    <location>
        <begin position="1160"/>
        <end position="1173"/>
    </location>
</feature>
<feature type="compositionally biased region" description="Basic and acidic residues" evidence="1">
    <location>
        <begin position="2270"/>
        <end position="2279"/>
    </location>
</feature>
<dbReference type="VEuPathDB" id="VectorBase:GBRI012738"/>
<feature type="compositionally biased region" description="Basic and acidic residues" evidence="1">
    <location>
        <begin position="3267"/>
        <end position="3280"/>
    </location>
</feature>
<feature type="compositionally biased region" description="Polar residues" evidence="1">
    <location>
        <begin position="2458"/>
        <end position="2479"/>
    </location>
</feature>
<feature type="compositionally biased region" description="Acidic residues" evidence="1">
    <location>
        <begin position="3250"/>
        <end position="3266"/>
    </location>
</feature>
<dbReference type="EnsemblMetazoa" id="GBRI012738-RA">
    <property type="protein sequence ID" value="GBRI012738-PA"/>
    <property type="gene ID" value="GBRI012738"/>
</dbReference>
<evidence type="ECO:0000256" key="1">
    <source>
        <dbReference type="SAM" id="MobiDB-lite"/>
    </source>
</evidence>